<comment type="pathway">
    <text evidence="15">Metabolic intermediate biosynthesis; acetyl-CoA biosynthesis; acetyl-CoA from acetate: step 1/2.</text>
</comment>
<dbReference type="GO" id="GO:0000287">
    <property type="term" value="F:magnesium ion binding"/>
    <property type="evidence" value="ECO:0007669"/>
    <property type="project" value="UniProtKB-UniRule"/>
</dbReference>
<dbReference type="InterPro" id="IPR018970">
    <property type="entry name" value="Xul5P/Fru6P_PKetolase_N"/>
</dbReference>
<evidence type="ECO:0000259" key="19">
    <source>
        <dbReference type="Pfam" id="PF05649"/>
    </source>
</evidence>
<feature type="region of interest" description="Disordered" evidence="16">
    <location>
        <begin position="312"/>
        <end position="335"/>
    </location>
</feature>
<dbReference type="PANTHER" id="PTHR31273:SF1">
    <property type="entry name" value="PHOSPHOKETOLASE-RELATED"/>
    <property type="match status" value="1"/>
</dbReference>
<feature type="domain" description="Xylulose 5-phosphate/Fructose 6-phosphate phosphoketolase N-terminal" evidence="21">
    <location>
        <begin position="1239"/>
        <end position="1618"/>
    </location>
</feature>
<dbReference type="GO" id="GO:0006082">
    <property type="term" value="P:organic acid metabolic process"/>
    <property type="evidence" value="ECO:0007669"/>
    <property type="project" value="InterPro"/>
</dbReference>
<dbReference type="InterPro" id="IPR024079">
    <property type="entry name" value="MetalloPept_cat_dom_sf"/>
</dbReference>
<evidence type="ECO:0000256" key="5">
    <source>
        <dbReference type="ARBA" id="ARBA00022679"/>
    </source>
</evidence>
<dbReference type="GO" id="GO:0006508">
    <property type="term" value="P:proteolysis"/>
    <property type="evidence" value="ECO:0007669"/>
    <property type="project" value="UniProtKB-KW"/>
</dbReference>
<comment type="similarity">
    <text evidence="3">Belongs to the XFP family.</text>
</comment>
<dbReference type="InterPro" id="IPR018969">
    <property type="entry name" value="Xul5P/Fru6P_PKetolase_C"/>
</dbReference>
<evidence type="ECO:0000256" key="4">
    <source>
        <dbReference type="ARBA" id="ARBA00022670"/>
    </source>
</evidence>
<dbReference type="SUPFAM" id="SSF55486">
    <property type="entry name" value="Metalloproteases ('zincins'), catalytic domain"/>
    <property type="match status" value="1"/>
</dbReference>
<accession>A0A4T0H7J0</accession>
<dbReference type="PANTHER" id="PTHR31273">
    <property type="entry name" value="PHOSPHOKETOLASE-RELATED"/>
    <property type="match status" value="1"/>
</dbReference>
<dbReference type="InterPro" id="IPR008753">
    <property type="entry name" value="Peptidase_M13_N"/>
</dbReference>
<sequence>MNSHSNSRRQSGILEREPLLLNGRRKEELGPPKNISKLNRILIAVIVGLVVLMSVFVGLFAGAEVNYKRAQESKETVTVIQPGKPQPTHPPKRPEQPPSSNFCLTRSCFRAAKDILESVDTSIDPCDSFYDYANGGWLNSHPIPPSKSVYSIFNELGDRNIQTVKSAVFDNVGTQEYSPQDKENLKSIKTLYDSCTNTKVQDKLGAEPILDVLDDFESVIHQRHMVKGDYRKTMLTHATAFLQSMNIGGLFSFSLDGDVGKDPSRQVLVLSQSDALSLPDKDYYEDYANVNLIAEITYQILVAVHERDVHSKGITESKKSKKSKKNKHHKPPKLPTRYFRKKANDVARFEQDLARISWSQVDSANPLKTYNPKTITELSELAPYVYWNEFFALQGTSDDNSIVEPVIVANPSYFEDLASVLEVDDATLETYFLLRIVLNLGSSLSPKTHMAKIVNDFTAKMSGTDPKAEKDIDLDCLNGVVDQVGFLAGRPFVLEAFPGESKTNFEGVVDGIIDAFINRLPSLGWLDDKTVDAAANKARVLHDNKKIGYPTAHPNTSDPTDLARYYDMNEITEDDWFGNTLRAKEADAARLFQKAGKVAEGEWDMFPTEVNAYYQPSKNEIVFPAGILQPPFFKADWPQVLNYGSAGSVAAHELCHAFDQAGRQYEADGRLIFDGSWWSDETVKAFEERAECIINQYNQFTVPGPDGKDLNVNGRFVIGEAIGDLGLVQAYNAWKHAEEIEESAKLPGLKFTDEQLFFISFARGWARKTRLEENLKRIKTDPHAPTKWRVDGTLRNTPEFAKAFGCTQGSIMNPPLEEQCRMCTDLTPLASGGASNISEEPMIKISGSGANVSESISKGTAYNDVFKTLLDKVFRALELQPNDITATSHRVVHGGDIDKPIVVTQEHSDKLKDLDRISAFAPLHNKPALMALEAVLEHLPASPAVIVFDTLFHRTLPEAVRKYAIGKPDHEPRIPLQKYGAHGLSYHSILRSVASKLGKKETETSIVVAHLGSGGSACAIKNGISVDTTMGLTPLEGLPGGSRTGSIDPTLIFHLIRDVAETVDVNGMRVSRGEYVMNKQGGFVGLCGTSNFGKILEEIPEADAECWKPWYQEEMPNAFALAYAVYLDRLTQYLLAYLQKLSFGTHPKKAIDALVFSGGIGEKSARLRKDVADRLSVFGVSVVDSLNEQAGDREADGAFALSNDTSKIPAYVCWTDEEGEAARQAKMTLNSVLKNEADWNLNGLIAFQRAANFIAVSMIFLKSNTLLSRQLSKDDIKPRLLGHFGTCPGLNLVYAHTNALIKRREKEGTDLKSIFVTGPGHGAPAILASLFLEGSITKFYPQYTMNKDGFEAFARCFSFPGGTFPSHVSAQVPGSIHEGGELGYALAVSFGAIMDKPDMIAVCVIGDGESETGPTAASLHSHKFIDPAESGAVLPILHVNGYKISERTIPGAADDLELVALYSGYGYQVRFVEYGPLASSFEEHTEKDRRVNADLAVSMEWAYGEIRKIQHAARSGNPIEKPRFPFIVLRTPKGYTGPRQIHNTPLEGSFHSHQVPLPKCKSDDEEFSVLGKWLKSYQPDEIFNLEKEDGEFVDKEALSIVPAKESLRLGQVKETYDAHQSLNVPQWKNHTKSQGETYSPMIATGEFLADVMKQNPETFRMFSPDELESNKLHKVFDVTSRDFQWDPESAHKGGRVIEMLSEHTLQGFLQGYTLTGRTGLFPSYEAFLGIAATMMTQYSKFIKSCKEVQFRGDVSSLNYIATSTLWRQEHNGYSHQAPGLISTFQTFPAHLSRIYFPIDVNTTLSCIAHCLRSKNYLNLIVGSKQPGPVLMSADQAEKHCIAGASVWKEYSTDQGVDPEVVLVGIGTEVTFEVLAASVLLRNSGVRVRVVNIYDLMILAGNKQDHPHALDENSFNSLFTKEKPVLISYHGYALQVSSLLFQREHSLNRGRFSIDSYKENGTTTTPWLMLHWNKVSRFQVADRAIKEVAHYSPQSHASTVAHLYGTNWLHEGRNMEKYANETGADHEDLGKLPQLVKGE</sequence>
<dbReference type="Pfam" id="PF03894">
    <property type="entry name" value="XFP"/>
    <property type="match status" value="1"/>
</dbReference>
<evidence type="ECO:0000256" key="10">
    <source>
        <dbReference type="ARBA" id="ARBA00022833"/>
    </source>
</evidence>
<keyword evidence="10" id="KW-0862">Zinc</keyword>
<feature type="domain" description="Peptidase M13 C-terminal" evidence="18">
    <location>
        <begin position="611"/>
        <end position="820"/>
    </location>
</feature>
<dbReference type="InterPro" id="IPR004372">
    <property type="entry name" value="Ac/propionate_kinase"/>
</dbReference>
<dbReference type="Pfam" id="PF00871">
    <property type="entry name" value="Acetate_kinase"/>
    <property type="match status" value="1"/>
</dbReference>
<dbReference type="GO" id="GO:0004222">
    <property type="term" value="F:metalloendopeptidase activity"/>
    <property type="evidence" value="ECO:0007669"/>
    <property type="project" value="InterPro"/>
</dbReference>
<keyword evidence="15" id="KW-0460">Magnesium</keyword>
<evidence type="ECO:0000256" key="13">
    <source>
        <dbReference type="ARBA" id="ARBA00023052"/>
    </source>
</evidence>
<dbReference type="GO" id="GO:0006085">
    <property type="term" value="P:acetyl-CoA biosynthetic process"/>
    <property type="evidence" value="ECO:0007669"/>
    <property type="project" value="UniProtKB-UniRule"/>
</dbReference>
<evidence type="ECO:0000256" key="16">
    <source>
        <dbReference type="SAM" id="MobiDB-lite"/>
    </source>
</evidence>
<dbReference type="GO" id="GO:0016832">
    <property type="term" value="F:aldehyde-lyase activity"/>
    <property type="evidence" value="ECO:0007669"/>
    <property type="project" value="InterPro"/>
</dbReference>
<evidence type="ECO:0000256" key="2">
    <source>
        <dbReference type="ARBA" id="ARBA00001964"/>
    </source>
</evidence>
<dbReference type="InterPro" id="IPR018497">
    <property type="entry name" value="Peptidase_M13_C"/>
</dbReference>
<feature type="site" description="Transition state stabilizer" evidence="15">
    <location>
        <position position="1043"/>
    </location>
</feature>
<feature type="binding site" evidence="15">
    <location>
        <begin position="1010"/>
        <end position="1014"/>
    </location>
    <ligand>
        <name>ATP</name>
        <dbReference type="ChEBI" id="CHEBI:30616"/>
    </ligand>
</feature>
<dbReference type="InterPro" id="IPR042089">
    <property type="entry name" value="Peptidase_M13_dom_2"/>
</dbReference>
<evidence type="ECO:0000256" key="17">
    <source>
        <dbReference type="SAM" id="Phobius"/>
    </source>
</evidence>
<feature type="binding site" evidence="15">
    <location>
        <position position="890"/>
    </location>
    <ligand>
        <name>substrate</name>
    </ligand>
</feature>
<dbReference type="GO" id="GO:0005524">
    <property type="term" value="F:ATP binding"/>
    <property type="evidence" value="ECO:0007669"/>
    <property type="project" value="UniProtKB-KW"/>
</dbReference>
<keyword evidence="8 15" id="KW-0418">Kinase</keyword>
<dbReference type="InterPro" id="IPR043129">
    <property type="entry name" value="ATPase_NBD"/>
</dbReference>
<dbReference type="SUPFAM" id="SSF53067">
    <property type="entry name" value="Actin-like ATPase domain"/>
    <property type="match status" value="2"/>
</dbReference>
<evidence type="ECO:0000313" key="22">
    <source>
        <dbReference type="EMBL" id="TIB11360.1"/>
    </source>
</evidence>
<dbReference type="PROSITE" id="PS60003">
    <property type="entry name" value="PHOSPHOKETOLASE_2"/>
    <property type="match status" value="1"/>
</dbReference>
<keyword evidence="17" id="KW-1133">Transmembrane helix</keyword>
<evidence type="ECO:0000313" key="23">
    <source>
        <dbReference type="Proteomes" id="UP000306954"/>
    </source>
</evidence>
<evidence type="ECO:0000256" key="8">
    <source>
        <dbReference type="ARBA" id="ARBA00022777"/>
    </source>
</evidence>
<comment type="cofactor">
    <cofactor evidence="1">
        <name>Zn(2+)</name>
        <dbReference type="ChEBI" id="CHEBI:29105"/>
    </cofactor>
</comment>
<evidence type="ECO:0000256" key="15">
    <source>
        <dbReference type="HAMAP-Rule" id="MF_03131"/>
    </source>
</evidence>
<dbReference type="SUPFAM" id="SSF52518">
    <property type="entry name" value="Thiamin diphosphate-binding fold (THDP-binding)"/>
    <property type="match status" value="2"/>
</dbReference>
<dbReference type="InterPro" id="IPR005593">
    <property type="entry name" value="Xul5P/Fru6P_PKetolase"/>
</dbReference>
<organism evidence="22 23">
    <name type="scientific">Wallemia ichthyophaga</name>
    <dbReference type="NCBI Taxonomy" id="245174"/>
    <lineage>
        <taxon>Eukaryota</taxon>
        <taxon>Fungi</taxon>
        <taxon>Dikarya</taxon>
        <taxon>Basidiomycota</taxon>
        <taxon>Wallemiomycotina</taxon>
        <taxon>Wallemiomycetes</taxon>
        <taxon>Wallemiales</taxon>
        <taxon>Wallemiaceae</taxon>
        <taxon>Wallemia</taxon>
    </lineage>
</organism>
<dbReference type="PROSITE" id="PS60002">
    <property type="entry name" value="PHOSPHOKETOLASE_1"/>
    <property type="match status" value="1"/>
</dbReference>
<evidence type="ECO:0000259" key="18">
    <source>
        <dbReference type="Pfam" id="PF01431"/>
    </source>
</evidence>
<evidence type="ECO:0000256" key="1">
    <source>
        <dbReference type="ARBA" id="ARBA00001947"/>
    </source>
</evidence>
<dbReference type="InterPro" id="IPR009014">
    <property type="entry name" value="Transketo_C/PFOR_II"/>
</dbReference>
<evidence type="ECO:0000256" key="12">
    <source>
        <dbReference type="ARBA" id="ARBA00023049"/>
    </source>
</evidence>
<dbReference type="Pfam" id="PF09364">
    <property type="entry name" value="XFP_N"/>
    <property type="match status" value="1"/>
</dbReference>
<dbReference type="CDD" id="cd08662">
    <property type="entry name" value="M13"/>
    <property type="match status" value="1"/>
</dbReference>
<dbReference type="InterPro" id="IPR029061">
    <property type="entry name" value="THDP-binding"/>
</dbReference>
<dbReference type="Pfam" id="PF05649">
    <property type="entry name" value="Peptidase_M13_N"/>
    <property type="match status" value="1"/>
</dbReference>
<evidence type="ECO:0000256" key="7">
    <source>
        <dbReference type="ARBA" id="ARBA00022741"/>
    </source>
</evidence>
<comment type="catalytic activity">
    <reaction evidence="15">
        <text>acetate + ATP = acetyl phosphate + ADP</text>
        <dbReference type="Rhea" id="RHEA:11352"/>
        <dbReference type="ChEBI" id="CHEBI:22191"/>
        <dbReference type="ChEBI" id="CHEBI:30089"/>
        <dbReference type="ChEBI" id="CHEBI:30616"/>
        <dbReference type="ChEBI" id="CHEBI:456216"/>
        <dbReference type="EC" id="2.7.2.1"/>
    </reaction>
</comment>
<feature type="domain" description="Xylulose 5-phosphate/Fructose 6-phosphate phosphoketolase C-terminal" evidence="20">
    <location>
        <begin position="1824"/>
        <end position="2030"/>
    </location>
</feature>
<protein>
    <recommendedName>
        <fullName evidence="15">Probable acetate kinase</fullName>
        <ecNumber evidence="15">2.7.2.1</ecNumber>
    </recommendedName>
    <alternativeName>
        <fullName evidence="15">Acetokinase</fullName>
    </alternativeName>
</protein>
<evidence type="ECO:0000256" key="6">
    <source>
        <dbReference type="ARBA" id="ARBA00022723"/>
    </source>
</evidence>
<dbReference type="EMBL" id="SPOF01000024">
    <property type="protein sequence ID" value="TIB11360.1"/>
    <property type="molecule type" value="Genomic_DNA"/>
</dbReference>
<dbReference type="SUPFAM" id="SSF52922">
    <property type="entry name" value="TK C-terminal domain-like"/>
    <property type="match status" value="1"/>
</dbReference>
<dbReference type="Gene3D" id="3.40.50.970">
    <property type="match status" value="2"/>
</dbReference>
<feature type="active site" description="Proton donor/acceptor" evidence="15">
    <location>
        <position position="949"/>
    </location>
</feature>
<evidence type="ECO:0000256" key="3">
    <source>
        <dbReference type="ARBA" id="ARBA00005623"/>
    </source>
</evidence>
<dbReference type="InterPro" id="IPR023865">
    <property type="entry name" value="Aliphatic_acid_kinase_CS"/>
</dbReference>
<feature type="domain" description="Peptidase M13 N-terminal" evidence="19">
    <location>
        <begin position="125"/>
        <end position="550"/>
    </location>
</feature>
<dbReference type="Gene3D" id="3.30.420.40">
    <property type="match status" value="2"/>
</dbReference>
<feature type="site" description="Transition state stabilizer" evidence="15">
    <location>
        <position position="982"/>
    </location>
</feature>
<comment type="caution">
    <text evidence="15">Lacks conserved residue(s) required for the propagation of feature annotation.</text>
</comment>
<dbReference type="GO" id="GO:0005975">
    <property type="term" value="P:carbohydrate metabolic process"/>
    <property type="evidence" value="ECO:0007669"/>
    <property type="project" value="InterPro"/>
</dbReference>
<proteinExistence type="inferred from homology"/>
<keyword evidence="13" id="KW-0786">Thiamine pyrophosphate</keyword>
<dbReference type="PRINTS" id="PR00786">
    <property type="entry name" value="NEPRILYSIN"/>
</dbReference>
<dbReference type="HAMAP" id="MF_00020">
    <property type="entry name" value="Acetate_kinase"/>
    <property type="match status" value="1"/>
</dbReference>
<keyword evidence="7 15" id="KW-0547">Nucleotide-binding</keyword>
<dbReference type="InterPro" id="IPR000718">
    <property type="entry name" value="Peptidase_M13"/>
</dbReference>
<dbReference type="PROSITE" id="PS51885">
    <property type="entry name" value="NEPRILYSIN"/>
    <property type="match status" value="1"/>
</dbReference>
<keyword evidence="6 15" id="KW-0479">Metal-binding</keyword>
<comment type="cofactor">
    <cofactor evidence="2">
        <name>thiamine diphosphate</name>
        <dbReference type="ChEBI" id="CHEBI:58937"/>
    </cofactor>
</comment>
<dbReference type="Pfam" id="PF09363">
    <property type="entry name" value="XFP_C"/>
    <property type="match status" value="1"/>
</dbReference>
<dbReference type="Gene3D" id="1.10.1380.10">
    <property type="entry name" value="Neutral endopeptidase , domain2"/>
    <property type="match status" value="1"/>
</dbReference>
<dbReference type="Proteomes" id="UP000306954">
    <property type="component" value="Unassembled WGS sequence"/>
</dbReference>
<keyword evidence="14" id="KW-0456">Lyase</keyword>
<evidence type="ECO:0000259" key="20">
    <source>
        <dbReference type="Pfam" id="PF09363"/>
    </source>
</evidence>
<feature type="compositionally biased region" description="Basic residues" evidence="16">
    <location>
        <begin position="319"/>
        <end position="332"/>
    </location>
</feature>
<dbReference type="InterPro" id="IPR000890">
    <property type="entry name" value="Aliphatic_acid_kin_short-chain"/>
</dbReference>
<feature type="binding site" evidence="15">
    <location>
        <position position="1217"/>
    </location>
    <ligand>
        <name>Mg(2+)</name>
        <dbReference type="ChEBI" id="CHEBI:18420"/>
    </ligand>
</feature>
<evidence type="ECO:0000256" key="9">
    <source>
        <dbReference type="ARBA" id="ARBA00022801"/>
    </source>
</evidence>
<dbReference type="InterPro" id="IPR019790">
    <property type="entry name" value="Xul5P/Fru6P_PKetolase_CS"/>
</dbReference>
<keyword evidence="17" id="KW-0472">Membrane</keyword>
<comment type="similarity">
    <text evidence="15">Belongs to the acetokinase family.</text>
</comment>
<keyword evidence="4" id="KW-0645">Protease</keyword>
<keyword evidence="9" id="KW-0378">Hydrolase</keyword>
<comment type="cofactor">
    <cofactor evidence="15">
        <name>Mg(2+)</name>
        <dbReference type="ChEBI" id="CHEBI:18420"/>
    </cofactor>
</comment>
<dbReference type="EC" id="2.7.2.1" evidence="15"/>
<evidence type="ECO:0000256" key="14">
    <source>
        <dbReference type="ARBA" id="ARBA00023239"/>
    </source>
</evidence>
<dbReference type="Gene3D" id="3.40.50.920">
    <property type="match status" value="1"/>
</dbReference>
<dbReference type="Gene3D" id="3.40.390.10">
    <property type="entry name" value="Collagenase (Catalytic Domain)"/>
    <property type="match status" value="1"/>
</dbReference>
<dbReference type="PROSITE" id="PS01076">
    <property type="entry name" value="ACETATE_KINASE_2"/>
    <property type="match status" value="1"/>
</dbReference>
<keyword evidence="11 15" id="KW-0067">ATP-binding</keyword>
<name>A0A4T0H7J0_WALIC</name>
<comment type="caution">
    <text evidence="22">The sequence shown here is derived from an EMBL/GenBank/DDBJ whole genome shotgun (WGS) entry which is preliminary data.</text>
</comment>
<evidence type="ECO:0000259" key="21">
    <source>
        <dbReference type="Pfam" id="PF09364"/>
    </source>
</evidence>
<gene>
    <name evidence="22" type="ORF">E3P90_02456</name>
</gene>
<feature type="transmembrane region" description="Helical" evidence="17">
    <location>
        <begin position="41"/>
        <end position="63"/>
    </location>
</feature>
<keyword evidence="12" id="KW-0482">Metalloprotease</keyword>
<dbReference type="InterPro" id="IPR019789">
    <property type="entry name" value="Xul5P/Fru6P_PKetolase_ThDP_BS"/>
</dbReference>
<reference evidence="22 23" key="1">
    <citation type="submission" date="2019-03" db="EMBL/GenBank/DDBJ databases">
        <title>Sequencing 23 genomes of Wallemia ichthyophaga.</title>
        <authorList>
            <person name="Gostincar C."/>
        </authorList>
    </citation>
    <scope>NUCLEOTIDE SEQUENCE [LARGE SCALE GENOMIC DNA]</scope>
    <source>
        <strain evidence="22 23">EXF-8621</strain>
    </source>
</reference>
<dbReference type="UniPathway" id="UPA00340">
    <property type="reaction ID" value="UER00458"/>
</dbReference>
<keyword evidence="5 15" id="KW-0808">Transferase</keyword>
<keyword evidence="17" id="KW-0812">Transmembrane</keyword>
<dbReference type="GO" id="GO:0008776">
    <property type="term" value="F:acetate kinase activity"/>
    <property type="evidence" value="ECO:0007669"/>
    <property type="project" value="UniProtKB-UniRule"/>
</dbReference>
<evidence type="ECO:0000256" key="11">
    <source>
        <dbReference type="ARBA" id="ARBA00022840"/>
    </source>
</evidence>
<feature type="region of interest" description="Disordered" evidence="16">
    <location>
        <begin position="72"/>
        <end position="100"/>
    </location>
</feature>
<dbReference type="Pfam" id="PF01431">
    <property type="entry name" value="Peptidase_M13"/>
    <property type="match status" value="1"/>
</dbReference>